<keyword evidence="7" id="KW-0813">Transport</keyword>
<sequence>MLSQPNSGLIPRQRRRRQLISLTPLIDVVFILLIFFMLASSFLDWRSISLGTPAQATAASSSMEGALLIRVLADGGLDLSGERLDEAGVQARLASAVGRKPDQRVLVQPAAGVRMQRAVAILDLVTAAGIRDVSLIRDSRAGG</sequence>
<evidence type="ECO:0000256" key="3">
    <source>
        <dbReference type="ARBA" id="ARBA00022475"/>
    </source>
</evidence>
<evidence type="ECO:0000313" key="10">
    <source>
        <dbReference type="Proteomes" id="UP000076400"/>
    </source>
</evidence>
<dbReference type="PANTHER" id="PTHR30558:SF3">
    <property type="entry name" value="BIOPOLYMER TRANSPORT PROTEIN EXBD-RELATED"/>
    <property type="match status" value="1"/>
</dbReference>
<comment type="caution">
    <text evidence="9">The sequence shown here is derived from an EMBL/GenBank/DDBJ whole genome shotgun (WGS) entry which is preliminary data.</text>
</comment>
<proteinExistence type="inferred from homology"/>
<evidence type="ECO:0000256" key="7">
    <source>
        <dbReference type="RuleBase" id="RU003879"/>
    </source>
</evidence>
<keyword evidence="10" id="KW-1185">Reference proteome</keyword>
<evidence type="ECO:0000256" key="8">
    <source>
        <dbReference type="SAM" id="Phobius"/>
    </source>
</evidence>
<keyword evidence="4 7" id="KW-0812">Transmembrane</keyword>
<name>A0A154VUC3_9PROT</name>
<evidence type="ECO:0000256" key="2">
    <source>
        <dbReference type="ARBA" id="ARBA00005811"/>
    </source>
</evidence>
<dbReference type="Proteomes" id="UP000076400">
    <property type="component" value="Unassembled WGS sequence"/>
</dbReference>
<dbReference type="Gene3D" id="3.30.420.270">
    <property type="match status" value="1"/>
</dbReference>
<dbReference type="RefSeq" id="WP_067558350.1">
    <property type="nucleotide sequence ID" value="NZ_LPXN01000134.1"/>
</dbReference>
<dbReference type="PANTHER" id="PTHR30558">
    <property type="entry name" value="EXBD MEMBRANE COMPONENT OF PMF-DRIVEN MACROMOLECULE IMPORT SYSTEM"/>
    <property type="match status" value="1"/>
</dbReference>
<dbReference type="GO" id="GO:0022857">
    <property type="term" value="F:transmembrane transporter activity"/>
    <property type="evidence" value="ECO:0007669"/>
    <property type="project" value="InterPro"/>
</dbReference>
<evidence type="ECO:0000313" key="9">
    <source>
        <dbReference type="EMBL" id="KZD04866.1"/>
    </source>
</evidence>
<keyword evidence="3" id="KW-1003">Cell membrane</keyword>
<evidence type="ECO:0000256" key="1">
    <source>
        <dbReference type="ARBA" id="ARBA00004162"/>
    </source>
</evidence>
<dbReference type="AlphaFoldDB" id="A0A154VUC3"/>
<accession>A0A154VUC3</accession>
<gene>
    <name evidence="9" type="ORF">AUP43_12035</name>
</gene>
<evidence type="ECO:0000256" key="5">
    <source>
        <dbReference type="ARBA" id="ARBA00022989"/>
    </source>
</evidence>
<keyword evidence="5 8" id="KW-1133">Transmembrane helix</keyword>
<dbReference type="GO" id="GO:0015031">
    <property type="term" value="P:protein transport"/>
    <property type="evidence" value="ECO:0007669"/>
    <property type="project" value="UniProtKB-KW"/>
</dbReference>
<dbReference type="OrthoDB" id="5456447at2"/>
<dbReference type="EMBL" id="LPXN01000134">
    <property type="protein sequence ID" value="KZD04866.1"/>
    <property type="molecule type" value="Genomic_DNA"/>
</dbReference>
<comment type="similarity">
    <text evidence="2 7">Belongs to the ExbD/TolR family.</text>
</comment>
<organism evidence="9 10">
    <name type="scientific">Oceanibaculum pacificum</name>
    <dbReference type="NCBI Taxonomy" id="580166"/>
    <lineage>
        <taxon>Bacteria</taxon>
        <taxon>Pseudomonadati</taxon>
        <taxon>Pseudomonadota</taxon>
        <taxon>Alphaproteobacteria</taxon>
        <taxon>Rhodospirillales</taxon>
        <taxon>Oceanibaculaceae</taxon>
        <taxon>Oceanibaculum</taxon>
    </lineage>
</organism>
<evidence type="ECO:0000256" key="6">
    <source>
        <dbReference type="ARBA" id="ARBA00023136"/>
    </source>
</evidence>
<keyword evidence="6 8" id="KW-0472">Membrane</keyword>
<protein>
    <submittedName>
        <fullName evidence="9">Biopolymer transporter ExbD</fullName>
    </submittedName>
</protein>
<dbReference type="Pfam" id="PF02472">
    <property type="entry name" value="ExbD"/>
    <property type="match status" value="1"/>
</dbReference>
<dbReference type="STRING" id="580166.AUP43_12035"/>
<reference evidence="9 10" key="1">
    <citation type="submission" date="2015-12" db="EMBL/GenBank/DDBJ databases">
        <title>Genome sequence of Oceanibaculum pacificum MCCC 1A02656.</title>
        <authorList>
            <person name="Lu L."/>
            <person name="Lai Q."/>
            <person name="Shao Z."/>
            <person name="Qian P."/>
        </authorList>
    </citation>
    <scope>NUCLEOTIDE SEQUENCE [LARGE SCALE GENOMIC DNA]</scope>
    <source>
        <strain evidence="9 10">MCCC 1A02656</strain>
    </source>
</reference>
<keyword evidence="7" id="KW-0653">Protein transport</keyword>
<evidence type="ECO:0000256" key="4">
    <source>
        <dbReference type="ARBA" id="ARBA00022692"/>
    </source>
</evidence>
<dbReference type="GO" id="GO:0005886">
    <property type="term" value="C:plasma membrane"/>
    <property type="evidence" value="ECO:0007669"/>
    <property type="project" value="UniProtKB-SubCell"/>
</dbReference>
<feature type="transmembrane region" description="Helical" evidence="8">
    <location>
        <begin position="20"/>
        <end position="43"/>
    </location>
</feature>
<dbReference type="InterPro" id="IPR003400">
    <property type="entry name" value="ExbD"/>
</dbReference>
<comment type="subcellular location">
    <subcellularLocation>
        <location evidence="1">Cell membrane</location>
        <topology evidence="1">Single-pass membrane protein</topology>
    </subcellularLocation>
    <subcellularLocation>
        <location evidence="7">Cell membrane</location>
        <topology evidence="7">Single-pass type II membrane protein</topology>
    </subcellularLocation>
</comment>